<reference evidence="2" key="2">
    <citation type="submission" date="2023-05" db="EMBL/GenBank/DDBJ databases">
        <authorList>
            <consortium name="Lawrence Berkeley National Laboratory"/>
            <person name="Steindorff A."/>
            <person name="Hensen N."/>
            <person name="Bonometti L."/>
            <person name="Westerberg I."/>
            <person name="Brannstrom I.O."/>
            <person name="Guillou S."/>
            <person name="Cros-Aarteil S."/>
            <person name="Calhoun S."/>
            <person name="Haridas S."/>
            <person name="Kuo A."/>
            <person name="Mondo S."/>
            <person name="Pangilinan J."/>
            <person name="Riley R."/>
            <person name="Labutti K."/>
            <person name="Andreopoulos B."/>
            <person name="Lipzen A."/>
            <person name="Chen C."/>
            <person name="Yanf M."/>
            <person name="Daum C."/>
            <person name="Ng V."/>
            <person name="Clum A."/>
            <person name="Ohm R."/>
            <person name="Martin F."/>
            <person name="Silar P."/>
            <person name="Natvig D."/>
            <person name="Lalanne C."/>
            <person name="Gautier V."/>
            <person name="Ament-Velasquez S.L."/>
            <person name="Kruys A."/>
            <person name="Hutchinson M.I."/>
            <person name="Powell A.J."/>
            <person name="Barry K."/>
            <person name="Miller A.N."/>
            <person name="Grigoriev I.V."/>
            <person name="Debuchy R."/>
            <person name="Gladieux P."/>
            <person name="Thoren M.H."/>
            <person name="Johannesson H."/>
        </authorList>
    </citation>
    <scope>NUCLEOTIDE SEQUENCE</scope>
    <source>
        <strain evidence="2">PSN293</strain>
    </source>
</reference>
<keyword evidence="3" id="KW-1185">Reference proteome</keyword>
<reference evidence="2" key="1">
    <citation type="journal article" date="2023" name="Mol. Phylogenet. Evol.">
        <title>Genome-scale phylogeny and comparative genomics of the fungal order Sordariales.</title>
        <authorList>
            <person name="Hensen N."/>
            <person name="Bonometti L."/>
            <person name="Westerberg I."/>
            <person name="Brannstrom I.O."/>
            <person name="Guillou S."/>
            <person name="Cros-Aarteil S."/>
            <person name="Calhoun S."/>
            <person name="Haridas S."/>
            <person name="Kuo A."/>
            <person name="Mondo S."/>
            <person name="Pangilinan J."/>
            <person name="Riley R."/>
            <person name="LaButti K."/>
            <person name="Andreopoulos B."/>
            <person name="Lipzen A."/>
            <person name="Chen C."/>
            <person name="Yan M."/>
            <person name="Daum C."/>
            <person name="Ng V."/>
            <person name="Clum A."/>
            <person name="Steindorff A."/>
            <person name="Ohm R.A."/>
            <person name="Martin F."/>
            <person name="Silar P."/>
            <person name="Natvig D.O."/>
            <person name="Lalanne C."/>
            <person name="Gautier V."/>
            <person name="Ament-Velasquez S.L."/>
            <person name="Kruys A."/>
            <person name="Hutchinson M.I."/>
            <person name="Powell A.J."/>
            <person name="Barry K."/>
            <person name="Miller A.N."/>
            <person name="Grigoriev I.V."/>
            <person name="Debuchy R."/>
            <person name="Gladieux P."/>
            <person name="Hiltunen Thoren M."/>
            <person name="Johannesson H."/>
        </authorList>
    </citation>
    <scope>NUCLEOTIDE SEQUENCE</scope>
    <source>
        <strain evidence="2">PSN293</strain>
    </source>
</reference>
<dbReference type="EMBL" id="MU858315">
    <property type="protein sequence ID" value="KAK4207163.1"/>
    <property type="molecule type" value="Genomic_DNA"/>
</dbReference>
<accession>A0AAN6XV47</accession>
<dbReference type="Proteomes" id="UP001301769">
    <property type="component" value="Unassembled WGS sequence"/>
</dbReference>
<gene>
    <name evidence="2" type="ORF">QBC37DRAFT_456443</name>
</gene>
<evidence type="ECO:0000259" key="1">
    <source>
        <dbReference type="Pfam" id="PF06985"/>
    </source>
</evidence>
<dbReference type="PANTHER" id="PTHR24148:SF81">
    <property type="entry name" value="HETEROKARYON INCOMPATIBILITY DOMAIN-CONTAINING PROTEIN"/>
    <property type="match status" value="1"/>
</dbReference>
<evidence type="ECO:0000313" key="3">
    <source>
        <dbReference type="Proteomes" id="UP001301769"/>
    </source>
</evidence>
<evidence type="ECO:0000313" key="2">
    <source>
        <dbReference type="EMBL" id="KAK4207163.1"/>
    </source>
</evidence>
<organism evidence="2 3">
    <name type="scientific">Rhypophila decipiens</name>
    <dbReference type="NCBI Taxonomy" id="261697"/>
    <lineage>
        <taxon>Eukaryota</taxon>
        <taxon>Fungi</taxon>
        <taxon>Dikarya</taxon>
        <taxon>Ascomycota</taxon>
        <taxon>Pezizomycotina</taxon>
        <taxon>Sordariomycetes</taxon>
        <taxon>Sordariomycetidae</taxon>
        <taxon>Sordariales</taxon>
        <taxon>Naviculisporaceae</taxon>
        <taxon>Rhypophila</taxon>
    </lineage>
</organism>
<protein>
    <submittedName>
        <fullName evidence="2">Heterokaryon incompatibility HET-6 protein</fullName>
    </submittedName>
</protein>
<dbReference type="InterPro" id="IPR052895">
    <property type="entry name" value="HetReg/Transcr_Mod"/>
</dbReference>
<sequence>MARWHHTSCAPPDVFADGHKLQCRNCNNVEPDSRSIAHQDNPFSPLAIPPDEQVGQMNLWWPPSVPYSSKSNVEQRDADESESVIAAAAFDKNNESIVEDGISVDLGESQPSKVLHDAGATQSSQIYGAVLAADELRLLHLHAASHASSAIHASLEIYPDDDCPEYEAVSYTWGGEDGDSTPRSAIYVGSYWDILLQTTNCWNMLQYLRPQSGTRIVWVDAVGINQNSTIERAQQVAKMGSIYRHCLRVLVYLGPDIVFPDSSKRRHPSRRGLHEFNQVMKDSVDTKGTTTLRKLFTRRYFSRVWVIQELVLARSAVIPVGHTQFWASNVTPTYLASSSTNNSTPFHWNFPAAPWTQFIGRTFVEEGDVYDILRHTWRCKASDPRDRIFGILGLLKSDLDRSSLAVIATSSKPSNLTPSYEISTQHVFAGFFAHILKNLGVAEVLMSASGLAARPGCPSWVPDWQGEGHLIGEDQIDETHTTGIQPPTARLHATKGSFDRGNLVTLPPLSLSPVITTSTEALSHDLRWVHMSAGFQRFPVESWKERKRKDPKIYDANSWCRGASVDPSTGALSTKLRHLVQFNAAPVLTEVPDLYEVVQDSCSLYIMTQKGGPPLNILVPPGRNHLFYLEKEYGEPAYLLLFLQELNSESPSLAKSFKLILCCAYADIFFGCPLPTFSLDFERSDDPLLFEINLQESLYTVISKAQQEVGGKEVLLGSLSDALKDYRSNKLRERECLKQLFPCDEIPFGDVIDVLQACLNEFHAQTRTFKAYIQCLGKWIPQCHVQITHGWIVLTLTPKNWATYRTNYSRSGRGEITWRWSYAEETGSWDDRAIFIRAELDRVIRELKRTSFYEVLAFIKSRIDGIGAAGTGEDEATMLKRGPQFGDHCVPIRRWPSSLVDSFAADGVPWQVRIV</sequence>
<dbReference type="Pfam" id="PF06985">
    <property type="entry name" value="HET"/>
    <property type="match status" value="1"/>
</dbReference>
<name>A0AAN6XV47_9PEZI</name>
<dbReference type="AlphaFoldDB" id="A0AAN6XV47"/>
<comment type="caution">
    <text evidence="2">The sequence shown here is derived from an EMBL/GenBank/DDBJ whole genome shotgun (WGS) entry which is preliminary data.</text>
</comment>
<dbReference type="InterPro" id="IPR010730">
    <property type="entry name" value="HET"/>
</dbReference>
<proteinExistence type="predicted"/>
<feature type="domain" description="Heterokaryon incompatibility" evidence="1">
    <location>
        <begin position="166"/>
        <end position="309"/>
    </location>
</feature>
<dbReference type="PANTHER" id="PTHR24148">
    <property type="entry name" value="ANKYRIN REPEAT DOMAIN-CONTAINING PROTEIN 39 HOMOLOG-RELATED"/>
    <property type="match status" value="1"/>
</dbReference>